<keyword evidence="10" id="KW-1185">Reference proteome</keyword>
<evidence type="ECO:0000259" key="8">
    <source>
        <dbReference type="Pfam" id="PF14368"/>
    </source>
</evidence>
<evidence type="ECO:0000256" key="5">
    <source>
        <dbReference type="SAM" id="MobiDB-lite"/>
    </source>
</evidence>
<comment type="similarity">
    <text evidence="1">Belongs to the plant LTP family.</text>
</comment>
<feature type="signal peptide" evidence="7">
    <location>
        <begin position="1"/>
        <end position="32"/>
    </location>
</feature>
<keyword evidence="2 7" id="KW-0732">Signal</keyword>
<dbReference type="CDD" id="cd00010">
    <property type="entry name" value="AAI_LTSS"/>
    <property type="match status" value="1"/>
</dbReference>
<feature type="domain" description="Bifunctional inhibitor/plant lipid transfer protein/seed storage helical" evidence="8">
    <location>
        <begin position="32"/>
        <end position="110"/>
    </location>
</feature>
<keyword evidence="4" id="KW-0325">Glycoprotein</keyword>
<dbReference type="Pfam" id="PF14368">
    <property type="entry name" value="LTP_2"/>
    <property type="match status" value="1"/>
</dbReference>
<dbReference type="Gene3D" id="1.10.110.10">
    <property type="entry name" value="Plant lipid-transfer and hydrophobic proteins"/>
    <property type="match status" value="1"/>
</dbReference>
<dbReference type="EMBL" id="JAHRHJ020000006">
    <property type="protein sequence ID" value="KAH9312454.1"/>
    <property type="molecule type" value="Genomic_DNA"/>
</dbReference>
<dbReference type="InterPro" id="IPR016140">
    <property type="entry name" value="Bifunc_inhib/LTP/seed_store"/>
</dbReference>
<sequence length="186" mass="19477">MAAILRGYAPLLAAIMGAAALLAVNGTGRVMAQPPFMGCINPIATLSPCLPYMVGPAKPFPEGDYCCTVLARVIVRDATCLCHLFAGHDFLGFPVNQTLVISLPAACDLLFPRPMHQCRGSNLSPPPLADVPTIPERSPKSANVPTRSPRVAKKVGSGAEALFTQSLFGISLGSVFTGILILGCFL</sequence>
<accession>A0AA38L206</accession>
<dbReference type="InterPro" id="IPR043325">
    <property type="entry name" value="LTSS"/>
</dbReference>
<evidence type="ECO:0000256" key="2">
    <source>
        <dbReference type="ARBA" id="ARBA00022729"/>
    </source>
</evidence>
<dbReference type="SUPFAM" id="SSF47699">
    <property type="entry name" value="Bifunctional inhibitor/lipid-transfer protein/seed storage 2S albumin"/>
    <property type="match status" value="1"/>
</dbReference>
<comment type="caution">
    <text evidence="9">The sequence shown here is derived from an EMBL/GenBank/DDBJ whole genome shotgun (WGS) entry which is preliminary data.</text>
</comment>
<name>A0AA38L206_TAXCH</name>
<organism evidence="9 10">
    <name type="scientific">Taxus chinensis</name>
    <name type="common">Chinese yew</name>
    <name type="synonym">Taxus wallichiana var. chinensis</name>
    <dbReference type="NCBI Taxonomy" id="29808"/>
    <lineage>
        <taxon>Eukaryota</taxon>
        <taxon>Viridiplantae</taxon>
        <taxon>Streptophyta</taxon>
        <taxon>Embryophyta</taxon>
        <taxon>Tracheophyta</taxon>
        <taxon>Spermatophyta</taxon>
        <taxon>Pinopsida</taxon>
        <taxon>Pinidae</taxon>
        <taxon>Conifers II</taxon>
        <taxon>Cupressales</taxon>
        <taxon>Taxaceae</taxon>
        <taxon>Taxus</taxon>
    </lineage>
</organism>
<evidence type="ECO:0000256" key="6">
    <source>
        <dbReference type="SAM" id="Phobius"/>
    </source>
</evidence>
<feature type="chain" id="PRO_5041287603" description="Bifunctional inhibitor/plant lipid transfer protein/seed storage helical domain-containing protein" evidence="7">
    <location>
        <begin position="33"/>
        <end position="186"/>
    </location>
</feature>
<evidence type="ECO:0000256" key="1">
    <source>
        <dbReference type="ARBA" id="ARBA00009748"/>
    </source>
</evidence>
<feature type="transmembrane region" description="Helical" evidence="6">
    <location>
        <begin position="167"/>
        <end position="185"/>
    </location>
</feature>
<keyword evidence="6" id="KW-0812">Transmembrane</keyword>
<keyword evidence="6" id="KW-0472">Membrane</keyword>
<proteinExistence type="inferred from homology"/>
<evidence type="ECO:0000256" key="3">
    <source>
        <dbReference type="ARBA" id="ARBA00023157"/>
    </source>
</evidence>
<dbReference type="InterPro" id="IPR036312">
    <property type="entry name" value="Bifun_inhib/LTP/seed_sf"/>
</dbReference>
<feature type="region of interest" description="Disordered" evidence="5">
    <location>
        <begin position="129"/>
        <end position="149"/>
    </location>
</feature>
<reference evidence="9 10" key="1">
    <citation type="journal article" date="2021" name="Nat. Plants">
        <title>The Taxus genome provides insights into paclitaxel biosynthesis.</title>
        <authorList>
            <person name="Xiong X."/>
            <person name="Gou J."/>
            <person name="Liao Q."/>
            <person name="Li Y."/>
            <person name="Zhou Q."/>
            <person name="Bi G."/>
            <person name="Li C."/>
            <person name="Du R."/>
            <person name="Wang X."/>
            <person name="Sun T."/>
            <person name="Guo L."/>
            <person name="Liang H."/>
            <person name="Lu P."/>
            <person name="Wu Y."/>
            <person name="Zhang Z."/>
            <person name="Ro D.K."/>
            <person name="Shang Y."/>
            <person name="Huang S."/>
            <person name="Yan J."/>
        </authorList>
    </citation>
    <scope>NUCLEOTIDE SEQUENCE [LARGE SCALE GENOMIC DNA]</scope>
    <source>
        <strain evidence="9">Ta-2019</strain>
    </source>
</reference>
<evidence type="ECO:0000313" key="9">
    <source>
        <dbReference type="EMBL" id="KAH9312454.1"/>
    </source>
</evidence>
<keyword evidence="3" id="KW-1015">Disulfide bond</keyword>
<dbReference type="PANTHER" id="PTHR33044">
    <property type="entry name" value="BIFUNCTIONAL INHIBITOR/LIPID-TRANSFER PROTEIN/SEED STORAGE 2S ALBUMIN SUPERFAMILY PROTEIN-RELATED"/>
    <property type="match status" value="1"/>
</dbReference>
<protein>
    <recommendedName>
        <fullName evidence="8">Bifunctional inhibitor/plant lipid transfer protein/seed storage helical domain-containing protein</fullName>
    </recommendedName>
</protein>
<evidence type="ECO:0000256" key="7">
    <source>
        <dbReference type="SAM" id="SignalP"/>
    </source>
</evidence>
<evidence type="ECO:0000256" key="4">
    <source>
        <dbReference type="ARBA" id="ARBA00023180"/>
    </source>
</evidence>
<gene>
    <name evidence="9" type="ORF">KI387_027489</name>
</gene>
<dbReference type="Proteomes" id="UP000824469">
    <property type="component" value="Unassembled WGS sequence"/>
</dbReference>
<evidence type="ECO:0000313" key="10">
    <source>
        <dbReference type="Proteomes" id="UP000824469"/>
    </source>
</evidence>
<dbReference type="AlphaFoldDB" id="A0AA38L206"/>
<keyword evidence="6" id="KW-1133">Transmembrane helix</keyword>